<reference evidence="1" key="1">
    <citation type="journal article" date="2019" name="bioRxiv">
        <title>The Genome of the Zebra Mussel, Dreissena polymorpha: A Resource for Invasive Species Research.</title>
        <authorList>
            <person name="McCartney M.A."/>
            <person name="Auch B."/>
            <person name="Kono T."/>
            <person name="Mallez S."/>
            <person name="Zhang Y."/>
            <person name="Obille A."/>
            <person name="Becker A."/>
            <person name="Abrahante J.E."/>
            <person name="Garbe J."/>
            <person name="Badalamenti J.P."/>
            <person name="Herman A."/>
            <person name="Mangelson H."/>
            <person name="Liachko I."/>
            <person name="Sullivan S."/>
            <person name="Sone E.D."/>
            <person name="Koren S."/>
            <person name="Silverstein K.A.T."/>
            <person name="Beckman K.B."/>
            <person name="Gohl D.M."/>
        </authorList>
    </citation>
    <scope>NUCLEOTIDE SEQUENCE</scope>
    <source>
        <strain evidence="1">Duluth1</strain>
        <tissue evidence="1">Whole animal</tissue>
    </source>
</reference>
<keyword evidence="2" id="KW-1185">Reference proteome</keyword>
<gene>
    <name evidence="1" type="ORF">DPMN_177882</name>
</gene>
<organism evidence="1 2">
    <name type="scientific">Dreissena polymorpha</name>
    <name type="common">Zebra mussel</name>
    <name type="synonym">Mytilus polymorpha</name>
    <dbReference type="NCBI Taxonomy" id="45954"/>
    <lineage>
        <taxon>Eukaryota</taxon>
        <taxon>Metazoa</taxon>
        <taxon>Spiralia</taxon>
        <taxon>Lophotrochozoa</taxon>
        <taxon>Mollusca</taxon>
        <taxon>Bivalvia</taxon>
        <taxon>Autobranchia</taxon>
        <taxon>Heteroconchia</taxon>
        <taxon>Euheterodonta</taxon>
        <taxon>Imparidentia</taxon>
        <taxon>Neoheterodontei</taxon>
        <taxon>Myida</taxon>
        <taxon>Dreissenoidea</taxon>
        <taxon>Dreissenidae</taxon>
        <taxon>Dreissena</taxon>
    </lineage>
</organism>
<proteinExistence type="predicted"/>
<evidence type="ECO:0000313" key="1">
    <source>
        <dbReference type="EMBL" id="KAH3776457.1"/>
    </source>
</evidence>
<dbReference type="EMBL" id="JAIWYP010000009">
    <property type="protein sequence ID" value="KAH3776457.1"/>
    <property type="molecule type" value="Genomic_DNA"/>
</dbReference>
<protein>
    <submittedName>
        <fullName evidence="1">Uncharacterized protein</fullName>
    </submittedName>
</protein>
<accession>A0A9D4E9U1</accession>
<comment type="caution">
    <text evidence="1">The sequence shown here is derived from an EMBL/GenBank/DDBJ whole genome shotgun (WGS) entry which is preliminary data.</text>
</comment>
<reference evidence="1" key="2">
    <citation type="submission" date="2020-11" db="EMBL/GenBank/DDBJ databases">
        <authorList>
            <person name="McCartney M.A."/>
            <person name="Auch B."/>
            <person name="Kono T."/>
            <person name="Mallez S."/>
            <person name="Becker A."/>
            <person name="Gohl D.M."/>
            <person name="Silverstein K.A.T."/>
            <person name="Koren S."/>
            <person name="Bechman K.B."/>
            <person name="Herman A."/>
            <person name="Abrahante J.E."/>
            <person name="Garbe J."/>
        </authorList>
    </citation>
    <scope>NUCLEOTIDE SEQUENCE</scope>
    <source>
        <strain evidence="1">Duluth1</strain>
        <tissue evidence="1">Whole animal</tissue>
    </source>
</reference>
<name>A0A9D4E9U1_DREPO</name>
<sequence>MQERSASQAAKQVPYIDKYARTVGFPSSQTSALHLQICKNGRLPKQLNKCLTLTNIQERSASQAAKQVPYIDKYARTVGFPSSQTSALH</sequence>
<evidence type="ECO:0000313" key="2">
    <source>
        <dbReference type="Proteomes" id="UP000828390"/>
    </source>
</evidence>
<dbReference type="Proteomes" id="UP000828390">
    <property type="component" value="Unassembled WGS sequence"/>
</dbReference>
<dbReference type="AlphaFoldDB" id="A0A9D4E9U1"/>